<name>A0A7H1VKI4_9FIRM</name>
<accession>A0A7H1VKI4</accession>
<dbReference type="EMBL" id="CP061336">
    <property type="protein sequence ID" value="QNU65896.1"/>
    <property type="molecule type" value="Genomic_DNA"/>
</dbReference>
<gene>
    <name evidence="2" type="ORF">EHE19_013480</name>
</gene>
<proteinExistence type="predicted"/>
<organism evidence="2 3">
    <name type="scientific">Ruminiclostridium herbifermentans</name>
    <dbReference type="NCBI Taxonomy" id="2488810"/>
    <lineage>
        <taxon>Bacteria</taxon>
        <taxon>Bacillati</taxon>
        <taxon>Bacillota</taxon>
        <taxon>Clostridia</taxon>
        <taxon>Eubacteriales</taxon>
        <taxon>Oscillospiraceae</taxon>
        <taxon>Ruminiclostridium</taxon>
    </lineage>
</organism>
<reference evidence="2 3" key="1">
    <citation type="submission" date="2020-09" db="EMBL/GenBank/DDBJ databases">
        <title>Characterization and genome sequencing of Ruminiclostridium sp. nov. MA18.</title>
        <authorList>
            <person name="Rettenmaier R."/>
            <person name="Kowollik M.-L."/>
            <person name="Liebl W."/>
            <person name="Zverlov V."/>
        </authorList>
    </citation>
    <scope>NUCLEOTIDE SEQUENCE [LARGE SCALE GENOMIC DNA]</scope>
    <source>
        <strain evidence="2 3">MA18</strain>
    </source>
</reference>
<evidence type="ECO:0000256" key="1">
    <source>
        <dbReference type="SAM" id="Phobius"/>
    </source>
</evidence>
<keyword evidence="3" id="KW-1185">Reference proteome</keyword>
<protein>
    <submittedName>
        <fullName evidence="2">Uncharacterized protein</fullName>
    </submittedName>
</protein>
<evidence type="ECO:0000313" key="2">
    <source>
        <dbReference type="EMBL" id="QNU65896.1"/>
    </source>
</evidence>
<dbReference type="AlphaFoldDB" id="A0A7H1VKI4"/>
<keyword evidence="1" id="KW-1133">Transmembrane helix</keyword>
<dbReference type="KEGG" id="rher:EHE19_013480"/>
<keyword evidence="1" id="KW-0812">Transmembrane</keyword>
<dbReference type="Proteomes" id="UP000306409">
    <property type="component" value="Chromosome"/>
</dbReference>
<evidence type="ECO:0000313" key="3">
    <source>
        <dbReference type="Proteomes" id="UP000306409"/>
    </source>
</evidence>
<feature type="transmembrane region" description="Helical" evidence="1">
    <location>
        <begin position="40"/>
        <end position="59"/>
    </location>
</feature>
<sequence>MLIDEIDEKSAGFSEFIGIAQARPNFVTPSIFLQNTLSELFFLSISILLPFLELLCSLLS</sequence>
<keyword evidence="1" id="KW-0472">Membrane</keyword>